<gene>
    <name evidence="4" type="ORF">V565_074490</name>
</gene>
<evidence type="ECO:0000256" key="2">
    <source>
        <dbReference type="SAM" id="SignalP"/>
    </source>
</evidence>
<keyword evidence="2" id="KW-0732">Signal</keyword>
<feature type="signal peptide" evidence="2">
    <location>
        <begin position="1"/>
        <end position="21"/>
    </location>
</feature>
<evidence type="ECO:0000256" key="1">
    <source>
        <dbReference type="SAM" id="MobiDB-lite"/>
    </source>
</evidence>
<sequence>MLTALSRAIIASALLAGSAKAGDHFILSQCRQLSYTRVDPLVAPGAVGPHVHNIVGASNFSPNSGSPEVLQQSKCSSTMVQDDRSSYWSPLLYYNHGNGSYSPMISQTRIYYFLKPGNGDTPVKAFPRGFRMLGGGYSDHRPQEYPPRGELSYDQQQALDPRINAIKWGCSAGAVQGQGNGGSLPGQRPYLPNDAPNGCGVVNAGTFFPSCGDGRLDSGDHFDHMRYPLDGPNGYKCPTSHPIKYPTIFMEHFYFPGEHQPYRGPNTDNWILPNGDPTGLTLHVDFINGWNQDTLEQTMQQCNTPNAPEEDLQRCAPLARSLNVDAADKCLSEGNVADENIGLSAPITGFPGCNPYWPWETRTKPSCKAKENVALVQPSSRYSVPDFRLNLPVADGSKSKGASNNKARSHAHRHREWQSRVIN</sequence>
<accession>A0A074RV39</accession>
<dbReference type="STRING" id="1423351.A0A074RV39"/>
<feature type="chain" id="PRO_5001698238" evidence="2">
    <location>
        <begin position="22"/>
        <end position="423"/>
    </location>
</feature>
<dbReference type="PANTHER" id="PTHR43662">
    <property type="match status" value="1"/>
</dbReference>
<protein>
    <submittedName>
        <fullName evidence="4">Putative WSC domain protein</fullName>
    </submittedName>
</protein>
<keyword evidence="5" id="KW-1185">Reference proteome</keyword>
<organism evidence="4 5">
    <name type="scientific">Rhizoctonia solani 123E</name>
    <dbReference type="NCBI Taxonomy" id="1423351"/>
    <lineage>
        <taxon>Eukaryota</taxon>
        <taxon>Fungi</taxon>
        <taxon>Dikarya</taxon>
        <taxon>Basidiomycota</taxon>
        <taxon>Agaricomycotina</taxon>
        <taxon>Agaricomycetes</taxon>
        <taxon>Cantharellales</taxon>
        <taxon>Ceratobasidiaceae</taxon>
        <taxon>Rhizoctonia</taxon>
    </lineage>
</organism>
<dbReference type="InterPro" id="IPR018535">
    <property type="entry name" value="DUF1996"/>
</dbReference>
<feature type="domain" description="DUF1996" evidence="3">
    <location>
        <begin position="39"/>
        <end position="290"/>
    </location>
</feature>
<dbReference type="PANTHER" id="PTHR43662:SF3">
    <property type="entry name" value="DOMAIN PROTEIN, PUTATIVE (AFU_ORTHOLOGUE AFUA_6G11970)-RELATED"/>
    <property type="match status" value="1"/>
</dbReference>
<dbReference type="HOGENOM" id="CLU_014722_5_0_1"/>
<evidence type="ECO:0000259" key="3">
    <source>
        <dbReference type="Pfam" id="PF09362"/>
    </source>
</evidence>
<evidence type="ECO:0000313" key="5">
    <source>
        <dbReference type="Proteomes" id="UP000027456"/>
    </source>
</evidence>
<reference evidence="4 5" key="1">
    <citation type="submission" date="2013-12" db="EMBL/GenBank/DDBJ databases">
        <authorList>
            <person name="Cubeta M."/>
            <person name="Pakala S."/>
            <person name="Fedorova N."/>
            <person name="Thomas E."/>
            <person name="Dean R."/>
            <person name="Jabaji S."/>
            <person name="Neate S."/>
            <person name="Toda T."/>
            <person name="Tavantzis S."/>
            <person name="Vilgalys R."/>
            <person name="Bharathan N."/>
            <person name="Pakala S."/>
            <person name="Losada L.S."/>
            <person name="Zafar N."/>
            <person name="Nierman W."/>
        </authorList>
    </citation>
    <scope>NUCLEOTIDE SEQUENCE [LARGE SCALE GENOMIC DNA]</scope>
    <source>
        <strain evidence="4 5">123E</strain>
    </source>
</reference>
<proteinExistence type="predicted"/>
<dbReference type="EMBL" id="AZST01000226">
    <property type="protein sequence ID" value="KEP50734.1"/>
    <property type="molecule type" value="Genomic_DNA"/>
</dbReference>
<name>A0A074RV39_9AGAM</name>
<dbReference type="AlphaFoldDB" id="A0A074RV39"/>
<dbReference type="Pfam" id="PF09362">
    <property type="entry name" value="DUF1996"/>
    <property type="match status" value="1"/>
</dbReference>
<comment type="caution">
    <text evidence="4">The sequence shown here is derived from an EMBL/GenBank/DDBJ whole genome shotgun (WGS) entry which is preliminary data.</text>
</comment>
<evidence type="ECO:0000313" key="4">
    <source>
        <dbReference type="EMBL" id="KEP50734.1"/>
    </source>
</evidence>
<dbReference type="OrthoDB" id="74764at2759"/>
<feature type="region of interest" description="Disordered" evidence="1">
    <location>
        <begin position="393"/>
        <end position="423"/>
    </location>
</feature>
<dbReference type="Proteomes" id="UP000027456">
    <property type="component" value="Unassembled WGS sequence"/>
</dbReference>